<dbReference type="InterPro" id="IPR036691">
    <property type="entry name" value="Endo/exonu/phosph_ase_sf"/>
</dbReference>
<keyword evidence="6" id="KW-0227">DNA damage</keyword>
<evidence type="ECO:0000256" key="7">
    <source>
        <dbReference type="ARBA" id="ARBA00022801"/>
    </source>
</evidence>
<dbReference type="GO" id="GO:0006302">
    <property type="term" value="P:double-strand break repair"/>
    <property type="evidence" value="ECO:0007669"/>
    <property type="project" value="TreeGrafter"/>
</dbReference>
<evidence type="ECO:0000259" key="11">
    <source>
        <dbReference type="Pfam" id="PF03372"/>
    </source>
</evidence>
<evidence type="ECO:0000256" key="1">
    <source>
        <dbReference type="ARBA" id="ARBA00001936"/>
    </source>
</evidence>
<dbReference type="EMBL" id="KN846951">
    <property type="protein sequence ID" value="KIV85809.1"/>
    <property type="molecule type" value="Genomic_DNA"/>
</dbReference>
<protein>
    <recommendedName>
        <fullName evidence="11">Endonuclease/exonuclease/phosphatase domain-containing protein</fullName>
    </recommendedName>
</protein>
<gene>
    <name evidence="12" type="ORF">PV11_01465</name>
</gene>
<sequence>MSTRLELRGLHRLSYWGNLHRQPVQPKFNFAVHEYSKTSHFKMDPKIKRMIDLINSKKKPSHPWQPQERYDQSYYAFSPDKSSWEALSPSRSGSPPSLITKFSIMSWNIDFMLPFTDERMTAALKHLESHVDSNPHPTIVMLQEMLETDLALIQEQPWVRQKYSLTDINTKHWESGHYGTCTLIPKVLPVNAVFRVHYERTVMERDALFADLAFGNGRIIRICNSHLESLIANPPKRPHQLATAARFMHDPAVGGSVVGGDFNAIQDFDRTLHTDNGLQDAYLTLGGSEDSDDGYTWGQMAPTKQRNQFGCSRMDKLFFCGGLRCDKFERFGLGVKAEEQHVQDSLVKEEGMEEGWVTDHLGVKAEFSIPDVEKDAWKM</sequence>
<comment type="cofactor">
    <cofactor evidence="1">
        <name>Mn(2+)</name>
        <dbReference type="ChEBI" id="CHEBI:29035"/>
    </cofactor>
</comment>
<proteinExistence type="predicted"/>
<dbReference type="PANTHER" id="PTHR15822:SF4">
    <property type="entry name" value="TYROSYL-DNA PHOSPHODIESTERASE 2"/>
    <property type="match status" value="1"/>
</dbReference>
<dbReference type="OrthoDB" id="9975959at2759"/>
<dbReference type="GO" id="GO:0046872">
    <property type="term" value="F:metal ion binding"/>
    <property type="evidence" value="ECO:0007669"/>
    <property type="project" value="UniProtKB-KW"/>
</dbReference>
<dbReference type="HOGENOM" id="CLU_042307_0_1_1"/>
<keyword evidence="4" id="KW-0540">Nuclease</keyword>
<evidence type="ECO:0000256" key="6">
    <source>
        <dbReference type="ARBA" id="ARBA00022763"/>
    </source>
</evidence>
<dbReference type="InterPro" id="IPR005135">
    <property type="entry name" value="Endo/exonuclease/phosphatase"/>
</dbReference>
<evidence type="ECO:0000256" key="9">
    <source>
        <dbReference type="ARBA" id="ARBA00023204"/>
    </source>
</evidence>
<evidence type="ECO:0000256" key="5">
    <source>
        <dbReference type="ARBA" id="ARBA00022723"/>
    </source>
</evidence>
<accession>A0A0D1YW74</accession>
<dbReference type="GO" id="GO:0003697">
    <property type="term" value="F:single-stranded DNA binding"/>
    <property type="evidence" value="ECO:0007669"/>
    <property type="project" value="TreeGrafter"/>
</dbReference>
<comment type="cofactor">
    <cofactor evidence="2">
        <name>Mg(2+)</name>
        <dbReference type="ChEBI" id="CHEBI:18420"/>
    </cofactor>
</comment>
<dbReference type="CDD" id="cd09080">
    <property type="entry name" value="TDP2"/>
    <property type="match status" value="1"/>
</dbReference>
<dbReference type="GO" id="GO:0004518">
    <property type="term" value="F:nuclease activity"/>
    <property type="evidence" value="ECO:0007669"/>
    <property type="project" value="UniProtKB-KW"/>
</dbReference>
<dbReference type="GO" id="GO:0070260">
    <property type="term" value="F:5'-tyrosyl-DNA phosphodiesterase activity"/>
    <property type="evidence" value="ECO:0007669"/>
    <property type="project" value="TreeGrafter"/>
</dbReference>
<keyword evidence="9" id="KW-0234">DNA repair</keyword>
<evidence type="ECO:0000256" key="2">
    <source>
        <dbReference type="ARBA" id="ARBA00001946"/>
    </source>
</evidence>
<dbReference type="SUPFAM" id="SSF56219">
    <property type="entry name" value="DNase I-like"/>
    <property type="match status" value="1"/>
</dbReference>
<evidence type="ECO:0000256" key="4">
    <source>
        <dbReference type="ARBA" id="ARBA00022722"/>
    </source>
</evidence>
<dbReference type="PANTHER" id="PTHR15822">
    <property type="entry name" value="TRAF AND TNF RECEPTOR-ASSOCIATED PROTEIN"/>
    <property type="match status" value="1"/>
</dbReference>
<keyword evidence="10" id="KW-0539">Nucleus</keyword>
<dbReference type="GO" id="GO:0005737">
    <property type="term" value="C:cytoplasm"/>
    <property type="evidence" value="ECO:0007669"/>
    <property type="project" value="TreeGrafter"/>
</dbReference>
<dbReference type="STRING" id="1016849.A0A0D1YW74"/>
<dbReference type="AlphaFoldDB" id="A0A0D1YW74"/>
<dbReference type="InterPro" id="IPR051547">
    <property type="entry name" value="TDP2-like"/>
</dbReference>
<feature type="domain" description="Endonuclease/exonuclease/phosphatase" evidence="11">
    <location>
        <begin position="105"/>
        <end position="360"/>
    </location>
</feature>
<keyword evidence="5" id="KW-0479">Metal-binding</keyword>
<evidence type="ECO:0000256" key="10">
    <source>
        <dbReference type="ARBA" id="ARBA00023242"/>
    </source>
</evidence>
<evidence type="ECO:0000313" key="13">
    <source>
        <dbReference type="Proteomes" id="UP000053599"/>
    </source>
</evidence>
<dbReference type="Gene3D" id="3.60.10.10">
    <property type="entry name" value="Endonuclease/exonuclease/phosphatase"/>
    <property type="match status" value="1"/>
</dbReference>
<evidence type="ECO:0000256" key="3">
    <source>
        <dbReference type="ARBA" id="ARBA00004322"/>
    </source>
</evidence>
<keyword evidence="8" id="KW-0460">Magnesium</keyword>
<dbReference type="Pfam" id="PF03372">
    <property type="entry name" value="Exo_endo_phos"/>
    <property type="match status" value="1"/>
</dbReference>
<reference evidence="12 13" key="1">
    <citation type="submission" date="2015-01" db="EMBL/GenBank/DDBJ databases">
        <title>The Genome Sequence of Exophiala sideris CBS121828.</title>
        <authorList>
            <consortium name="The Broad Institute Genomics Platform"/>
            <person name="Cuomo C."/>
            <person name="de Hoog S."/>
            <person name="Gorbushina A."/>
            <person name="Stielow B."/>
            <person name="Teixiera M."/>
            <person name="Abouelleil A."/>
            <person name="Chapman S.B."/>
            <person name="Priest M."/>
            <person name="Young S.K."/>
            <person name="Wortman J."/>
            <person name="Nusbaum C."/>
            <person name="Birren B."/>
        </authorList>
    </citation>
    <scope>NUCLEOTIDE SEQUENCE [LARGE SCALE GENOMIC DNA]</scope>
    <source>
        <strain evidence="12 13">CBS 121828</strain>
    </source>
</reference>
<evidence type="ECO:0000313" key="12">
    <source>
        <dbReference type="EMBL" id="KIV85809.1"/>
    </source>
</evidence>
<dbReference type="Proteomes" id="UP000053599">
    <property type="component" value="Unassembled WGS sequence"/>
</dbReference>
<keyword evidence="7" id="KW-0378">Hydrolase</keyword>
<evidence type="ECO:0000256" key="8">
    <source>
        <dbReference type="ARBA" id="ARBA00022842"/>
    </source>
</evidence>
<comment type="subcellular location">
    <subcellularLocation>
        <location evidence="3">Nucleus</location>
        <location evidence="3">PML body</location>
    </subcellularLocation>
</comment>
<organism evidence="12 13">
    <name type="scientific">Exophiala sideris</name>
    <dbReference type="NCBI Taxonomy" id="1016849"/>
    <lineage>
        <taxon>Eukaryota</taxon>
        <taxon>Fungi</taxon>
        <taxon>Dikarya</taxon>
        <taxon>Ascomycota</taxon>
        <taxon>Pezizomycotina</taxon>
        <taxon>Eurotiomycetes</taxon>
        <taxon>Chaetothyriomycetidae</taxon>
        <taxon>Chaetothyriales</taxon>
        <taxon>Herpotrichiellaceae</taxon>
        <taxon>Exophiala</taxon>
    </lineage>
</organism>
<name>A0A0D1YW74_9EURO</name>